<organism evidence="1 2">
    <name type="scientific">Paramecium sonneborni</name>
    <dbReference type="NCBI Taxonomy" id="65129"/>
    <lineage>
        <taxon>Eukaryota</taxon>
        <taxon>Sar</taxon>
        <taxon>Alveolata</taxon>
        <taxon>Ciliophora</taxon>
        <taxon>Intramacronucleata</taxon>
        <taxon>Oligohymenophorea</taxon>
        <taxon>Peniculida</taxon>
        <taxon>Parameciidae</taxon>
        <taxon>Paramecium</taxon>
    </lineage>
</organism>
<dbReference type="GO" id="GO:0005975">
    <property type="term" value="P:carbohydrate metabolic process"/>
    <property type="evidence" value="ECO:0007669"/>
    <property type="project" value="TreeGrafter"/>
</dbReference>
<name>A0A8S1R2K3_9CILI</name>
<keyword evidence="2" id="KW-1185">Reference proteome</keyword>
<comment type="caution">
    <text evidence="1">The sequence shown here is derived from an EMBL/GenBank/DDBJ whole genome shotgun (WGS) entry which is preliminary data.</text>
</comment>
<gene>
    <name evidence="1" type="ORF">PSON_ATCC_30995.1.T1330054</name>
</gene>
<reference evidence="1" key="1">
    <citation type="submission" date="2021-01" db="EMBL/GenBank/DDBJ databases">
        <authorList>
            <consortium name="Genoscope - CEA"/>
            <person name="William W."/>
        </authorList>
    </citation>
    <scope>NUCLEOTIDE SEQUENCE</scope>
</reference>
<dbReference type="EMBL" id="CAJJDN010000133">
    <property type="protein sequence ID" value="CAD8121584.1"/>
    <property type="molecule type" value="Genomic_DNA"/>
</dbReference>
<sequence>MNYIDQGTALSRKVPNRKLSKKNSLFYQQSVFENEEFMQKYEKNVDQLQTVIEEPELKEVIQNRNEKFFQVLEQIIKVESSIKEFAKGYQKYGFIVSDTGITYREWAPNAKELKLNEYGCTTDNGGNWEVFIPKDDDDNHQIQHGSKLITYCNEFERASVWSNVKKGEQAIFWNPDNRYEFQQKQLQQKQQSKGLKVIKQMITEVTEVIGYNTIMITQQLLMQLDINQITPDNLKKNIDIVHDKGFSVIMEIDHELIKNYLSNWDGSAFQYLKEGMDQLDYGKWEVLRLLLSNISYWITEYQIDGFKFSNIDIQDDIDAAVYLMLANDLIHDLLPNGISIIQDLDYPVLCRTIKEGGLGFDFRLSKLQHKQFQPKTLFENNGVYTQAQILNALAIGSGLIQTVMDDKIVQFEQQCGWLEEEQTDVHEVDQIIQIKRGKFIFLINHTNQNRETILNFKIKKILNKEDQKWEQLDENTVKLIIESEQGLIIE</sequence>
<dbReference type="GO" id="GO:0005737">
    <property type="term" value="C:cytoplasm"/>
    <property type="evidence" value="ECO:0007669"/>
    <property type="project" value="TreeGrafter"/>
</dbReference>
<dbReference type="Proteomes" id="UP000692954">
    <property type="component" value="Unassembled WGS sequence"/>
</dbReference>
<evidence type="ECO:0000313" key="1">
    <source>
        <dbReference type="EMBL" id="CAD8121584.1"/>
    </source>
</evidence>
<dbReference type="PANTHER" id="PTHR43651:SF3">
    <property type="entry name" value="1,4-ALPHA-GLUCAN-BRANCHING ENZYME"/>
    <property type="match status" value="1"/>
</dbReference>
<dbReference type="GO" id="GO:0003844">
    <property type="term" value="F:1,4-alpha-glucan branching enzyme activity"/>
    <property type="evidence" value="ECO:0007669"/>
    <property type="project" value="TreeGrafter"/>
</dbReference>
<dbReference type="AlphaFoldDB" id="A0A8S1R2K3"/>
<dbReference type="PANTHER" id="PTHR43651">
    <property type="entry name" value="1,4-ALPHA-GLUCAN-BRANCHING ENZYME"/>
    <property type="match status" value="1"/>
</dbReference>
<accession>A0A8S1R2K3</accession>
<dbReference type="OrthoDB" id="286422at2759"/>
<protein>
    <submittedName>
        <fullName evidence="1">Uncharacterized protein</fullName>
    </submittedName>
</protein>
<proteinExistence type="predicted"/>
<evidence type="ECO:0000313" key="2">
    <source>
        <dbReference type="Proteomes" id="UP000692954"/>
    </source>
</evidence>